<reference evidence="1 2" key="1">
    <citation type="journal article" date="2014" name="Genome Announc.">
        <title>Draft Genome Sequence of Lactobacillus plantarum CMPG5300, a Human Vaginal Isolate.</title>
        <authorList>
            <person name="Malik S."/>
            <person name="Siezen R.J."/>
            <person name="Renckens B."/>
            <person name="Vaneechoutte M."/>
            <person name="Vanderleyden J."/>
            <person name="Lebeer S."/>
        </authorList>
    </citation>
    <scope>NUCLEOTIDE SEQUENCE [LARGE SCALE GENOMIC DNA]</scope>
    <source>
        <strain evidence="1 2">CMPG5300</strain>
    </source>
</reference>
<accession>A0AAW3FLL4</accession>
<proteinExistence type="predicted"/>
<comment type="caution">
    <text evidence="1">The sequence shown here is derived from an EMBL/GenBank/DDBJ whole genome shotgun (WGS) entry which is preliminary data.</text>
</comment>
<protein>
    <recommendedName>
        <fullName evidence="3">Prophage protein</fullName>
    </recommendedName>
</protein>
<dbReference type="Proteomes" id="UP000029801">
    <property type="component" value="Chromosome"/>
</dbReference>
<dbReference type="RefSeq" id="WP_225868860.1">
    <property type="nucleotide sequence ID" value="NZ_CM002918.1"/>
</dbReference>
<dbReference type="EMBL" id="AXZV01000015">
    <property type="protein sequence ID" value="KGH41863.1"/>
    <property type="molecule type" value="Genomic_DNA"/>
</dbReference>
<evidence type="ECO:0000313" key="2">
    <source>
        <dbReference type="Proteomes" id="UP000029801"/>
    </source>
</evidence>
<gene>
    <name evidence="1" type="ORF">CMPG5300_2509</name>
</gene>
<organism evidence="1 2">
    <name type="scientific">Lactiplantibacillus plantarum CMPG5300</name>
    <dbReference type="NCBI Taxonomy" id="1304889"/>
    <lineage>
        <taxon>Bacteria</taxon>
        <taxon>Bacillati</taxon>
        <taxon>Bacillota</taxon>
        <taxon>Bacilli</taxon>
        <taxon>Lactobacillales</taxon>
        <taxon>Lactobacillaceae</taxon>
        <taxon>Lactiplantibacillus</taxon>
    </lineage>
</organism>
<evidence type="ECO:0008006" key="3">
    <source>
        <dbReference type="Google" id="ProtNLM"/>
    </source>
</evidence>
<evidence type="ECO:0000313" key="1">
    <source>
        <dbReference type="EMBL" id="KGH41863.1"/>
    </source>
</evidence>
<dbReference type="AlphaFoldDB" id="A0AAW3FLL4"/>
<sequence length="106" mass="11893">MTIFSRETLLLNVLNELAEKTNLKSSDLVFLNYDFSNQEIIDLMAAFSEKQLKKAPITDQEFEKVVAVAKPDVQGIHSVCQQLVISFIAEERFLAVFGDGTCHPSN</sequence>
<name>A0AAW3FLL4_LACPN</name>